<dbReference type="OrthoDB" id="311718at2"/>
<dbReference type="InterPro" id="IPR006076">
    <property type="entry name" value="FAD-dep_OxRdtase"/>
</dbReference>
<dbReference type="Pfam" id="PF01266">
    <property type="entry name" value="DAO"/>
    <property type="match status" value="1"/>
</dbReference>
<dbReference type="PRINTS" id="PR00420">
    <property type="entry name" value="RNGMNOXGNASE"/>
</dbReference>
<dbReference type="PANTHER" id="PTHR13847">
    <property type="entry name" value="SARCOSINE DEHYDROGENASE-RELATED"/>
    <property type="match status" value="1"/>
</dbReference>
<dbReference type="AlphaFoldDB" id="A0A4R6M930"/>
<organism evidence="3 4">
    <name type="scientific">Marinomonas balearica</name>
    <dbReference type="NCBI Taxonomy" id="491947"/>
    <lineage>
        <taxon>Bacteria</taxon>
        <taxon>Pseudomonadati</taxon>
        <taxon>Pseudomonadota</taxon>
        <taxon>Gammaproteobacteria</taxon>
        <taxon>Oceanospirillales</taxon>
        <taxon>Oceanospirillaceae</taxon>
        <taxon>Marinomonas</taxon>
    </lineage>
</organism>
<keyword evidence="4" id="KW-1185">Reference proteome</keyword>
<comment type="caution">
    <text evidence="3">The sequence shown here is derived from an EMBL/GenBank/DDBJ whole genome shotgun (WGS) entry which is preliminary data.</text>
</comment>
<dbReference type="GO" id="GO:0016491">
    <property type="term" value="F:oxidoreductase activity"/>
    <property type="evidence" value="ECO:0007669"/>
    <property type="project" value="UniProtKB-KW"/>
</dbReference>
<feature type="domain" description="FAD dependent oxidoreductase" evidence="2">
    <location>
        <begin position="31"/>
        <end position="379"/>
    </location>
</feature>
<gene>
    <name evidence="3" type="ORF">DFP79_1552</name>
</gene>
<dbReference type="InterPro" id="IPR036188">
    <property type="entry name" value="FAD/NAD-bd_sf"/>
</dbReference>
<dbReference type="EMBL" id="SNXC01000011">
    <property type="protein sequence ID" value="TDO97923.1"/>
    <property type="molecule type" value="Genomic_DNA"/>
</dbReference>
<dbReference type="Gene3D" id="3.30.9.10">
    <property type="entry name" value="D-Amino Acid Oxidase, subunit A, domain 2"/>
    <property type="match status" value="1"/>
</dbReference>
<evidence type="ECO:0000313" key="4">
    <source>
        <dbReference type="Proteomes" id="UP000294656"/>
    </source>
</evidence>
<reference evidence="3 4" key="1">
    <citation type="submission" date="2019-03" db="EMBL/GenBank/DDBJ databases">
        <title>Genomic Encyclopedia of Type Strains, Phase III (KMG-III): the genomes of soil and plant-associated and newly described type strains.</title>
        <authorList>
            <person name="Whitman W."/>
        </authorList>
    </citation>
    <scope>NUCLEOTIDE SEQUENCE [LARGE SCALE GENOMIC DNA]</scope>
    <source>
        <strain evidence="3 4">CECT 7378</strain>
    </source>
</reference>
<accession>A0A4R6M930</accession>
<keyword evidence="1" id="KW-0560">Oxidoreductase</keyword>
<sequence length="424" mass="45920">MAVEPVCNSLWRASAGVTLDLASLTSDLTVDVAIVGAGFTGLSTALHLAKKGISVAVLEAQDVGFGGSGRNVGLVNAGLWLEPEALDKQLGAEAGQRLYDALAVAPDAVFQLIDEYQIECEPTRNGTLHAGVGKAGLEQLQRRCEQLQQRGAPVQLLNALEAQQKIGSQKFNSALFDPRAGTIQPLAYAKGLAKAALQEGAQIFEHSPVVSIATESGGWKLQTENGSVTAQKVVVATNAYCEFGVQEQARKFVPIHYSQLATKPLVEQELSTILPNKEGCWDTCTVMSSFRLDQQGRLIFGGMGDTGQTLTNWATQRVRELFPMLSKVEWEYCWSGKIAYSEDHLPHCQQLQRGLYSVAGYSGRGIGPGTVMGKELAQWFSGEIANLSAPNSKLRDMPLREIKRVFYEVGAKAYHLGQRSHILT</sequence>
<evidence type="ECO:0000313" key="3">
    <source>
        <dbReference type="EMBL" id="TDO97923.1"/>
    </source>
</evidence>
<protein>
    <submittedName>
        <fullName evidence="3">Glycine/D-amino acid oxidase-like deaminating enzyme</fullName>
    </submittedName>
</protein>
<evidence type="ECO:0000259" key="2">
    <source>
        <dbReference type="Pfam" id="PF01266"/>
    </source>
</evidence>
<dbReference type="RefSeq" id="WP_133503342.1">
    <property type="nucleotide sequence ID" value="NZ_SNXC01000011.1"/>
</dbReference>
<name>A0A4R6M930_9GAMM</name>
<dbReference type="Gene3D" id="3.50.50.60">
    <property type="entry name" value="FAD/NAD(P)-binding domain"/>
    <property type="match status" value="1"/>
</dbReference>
<evidence type="ECO:0000256" key="1">
    <source>
        <dbReference type="ARBA" id="ARBA00023002"/>
    </source>
</evidence>
<dbReference type="Proteomes" id="UP000294656">
    <property type="component" value="Unassembled WGS sequence"/>
</dbReference>
<dbReference type="GO" id="GO:0005737">
    <property type="term" value="C:cytoplasm"/>
    <property type="evidence" value="ECO:0007669"/>
    <property type="project" value="TreeGrafter"/>
</dbReference>
<proteinExistence type="predicted"/>
<dbReference type="SUPFAM" id="SSF51905">
    <property type="entry name" value="FAD/NAD(P)-binding domain"/>
    <property type="match status" value="1"/>
</dbReference>
<dbReference type="PANTHER" id="PTHR13847:SF281">
    <property type="entry name" value="FAD DEPENDENT OXIDOREDUCTASE DOMAIN-CONTAINING PROTEIN"/>
    <property type="match status" value="1"/>
</dbReference>